<evidence type="ECO:0000313" key="2">
    <source>
        <dbReference type="Proteomes" id="UP000192758"/>
    </source>
</evidence>
<dbReference type="Proteomes" id="UP000192758">
    <property type="component" value="Unassembled WGS sequence"/>
</dbReference>
<sequence>MFLYFLIKVTNAASNIPLDAFDNLPKQSDNVFEENDSDEEFEINEVASKICNFFIGSKSLKLEEETKITESLAKIIKIKKIFDYVEPNFIFTDNPYADEKLLEFYKDITKSTDDMIKHTELETKRIEKQKTNPRTVKCIKRSVKETNISLESKNDPFTDDSYILMEKEKEILKKKIGLINTHFKDKKKELETLIHFIGHILRKKQILLCNNEIKTHLYEQLRDI</sequence>
<reference evidence="1 2" key="1">
    <citation type="journal article" date="2017" name="Environ. Microbiol.">
        <title>Decay of the glycolytic pathway and adaptation to intranuclear parasitism within Enterocytozoonidae microsporidia.</title>
        <authorList>
            <person name="Wiredu Boakye D."/>
            <person name="Jaroenlak P."/>
            <person name="Prachumwat A."/>
            <person name="Williams T.A."/>
            <person name="Bateman K.S."/>
            <person name="Itsathitphaisarn O."/>
            <person name="Sritunyalucksana K."/>
            <person name="Paszkiewicz K.H."/>
            <person name="Moore K.A."/>
            <person name="Stentiford G.D."/>
            <person name="Williams B.A."/>
        </authorList>
    </citation>
    <scope>NUCLEOTIDE SEQUENCE [LARGE SCALE GENOMIC DNA]</scope>
    <source>
        <strain evidence="1 2">TH1</strain>
    </source>
</reference>
<comment type="caution">
    <text evidence="1">The sequence shown here is derived from an EMBL/GenBank/DDBJ whole genome shotgun (WGS) entry which is preliminary data.</text>
</comment>
<name>A0A1W0E7S1_9MICR</name>
<accession>A0A1W0E7S1</accession>
<evidence type="ECO:0000313" key="1">
    <source>
        <dbReference type="EMBL" id="OQS55281.1"/>
    </source>
</evidence>
<keyword evidence="2" id="KW-1185">Reference proteome</keyword>
<dbReference type="VEuPathDB" id="MicrosporidiaDB:EHP00_2367"/>
<dbReference type="EMBL" id="MNPJ01000012">
    <property type="protein sequence ID" value="OQS55281.1"/>
    <property type="molecule type" value="Genomic_DNA"/>
</dbReference>
<organism evidence="1 2">
    <name type="scientific">Ecytonucleospora hepatopenaei</name>
    <dbReference type="NCBI Taxonomy" id="646526"/>
    <lineage>
        <taxon>Eukaryota</taxon>
        <taxon>Fungi</taxon>
        <taxon>Fungi incertae sedis</taxon>
        <taxon>Microsporidia</taxon>
        <taxon>Enterocytozoonidae</taxon>
        <taxon>Ecytonucleospora</taxon>
    </lineage>
</organism>
<gene>
    <name evidence="1" type="ORF">EHP00_2367</name>
</gene>
<protein>
    <submittedName>
        <fullName evidence="1">Uncharacterized protein</fullName>
    </submittedName>
</protein>
<dbReference type="AlphaFoldDB" id="A0A1W0E7S1"/>
<proteinExistence type="predicted"/>